<dbReference type="PANTHER" id="PTHR28637">
    <property type="entry name" value="DNA REPLICATION FACTOR CDT1"/>
    <property type="match status" value="1"/>
</dbReference>
<evidence type="ECO:0000256" key="2">
    <source>
        <dbReference type="ARBA" id="ARBA00023306"/>
    </source>
</evidence>
<dbReference type="GO" id="GO:0000278">
    <property type="term" value="P:mitotic cell cycle"/>
    <property type="evidence" value="ECO:0007669"/>
    <property type="project" value="TreeGrafter"/>
</dbReference>
<dbReference type="CDD" id="cd08767">
    <property type="entry name" value="Cdt1_c"/>
    <property type="match status" value="1"/>
</dbReference>
<accession>A0A1U7X7R1</accession>
<organism evidence="5 6">
    <name type="scientific">Nicotiana sylvestris</name>
    <name type="common">Wood tobacco</name>
    <name type="synonym">South American tobacco</name>
    <dbReference type="NCBI Taxonomy" id="4096"/>
    <lineage>
        <taxon>Eukaryota</taxon>
        <taxon>Viridiplantae</taxon>
        <taxon>Streptophyta</taxon>
        <taxon>Embryophyta</taxon>
        <taxon>Tracheophyta</taxon>
        <taxon>Spermatophyta</taxon>
        <taxon>Magnoliopsida</taxon>
        <taxon>eudicotyledons</taxon>
        <taxon>Gunneridae</taxon>
        <taxon>Pentapetalae</taxon>
        <taxon>asterids</taxon>
        <taxon>lamiids</taxon>
        <taxon>Solanales</taxon>
        <taxon>Solanaceae</taxon>
        <taxon>Nicotianoideae</taxon>
        <taxon>Nicotianeae</taxon>
        <taxon>Nicotiana</taxon>
    </lineage>
</organism>
<dbReference type="eggNOG" id="KOG4762">
    <property type="taxonomic scope" value="Eukaryota"/>
</dbReference>
<dbReference type="RefSeq" id="XP_009782954.1">
    <property type="nucleotide sequence ID" value="XM_009784652.1"/>
</dbReference>
<dbReference type="InterPro" id="IPR038090">
    <property type="entry name" value="Cdt1_C_WH_dom_sf"/>
</dbReference>
<dbReference type="GO" id="GO:0000076">
    <property type="term" value="P:DNA replication checkpoint signaling"/>
    <property type="evidence" value="ECO:0007669"/>
    <property type="project" value="TreeGrafter"/>
</dbReference>
<dbReference type="GO" id="GO:0070182">
    <property type="term" value="F:DNA polymerase binding"/>
    <property type="evidence" value="ECO:0007669"/>
    <property type="project" value="TreeGrafter"/>
</dbReference>
<dbReference type="GO" id="GO:0071163">
    <property type="term" value="P:DNA replication preinitiation complex assembly"/>
    <property type="evidence" value="ECO:0007669"/>
    <property type="project" value="InterPro"/>
</dbReference>
<dbReference type="SMART" id="SM01075">
    <property type="entry name" value="CDT1"/>
    <property type="match status" value="1"/>
</dbReference>
<dbReference type="STRING" id="4096.A0A1U7X7R1"/>
<feature type="domain" description="CDT1 Geminin-binding" evidence="4">
    <location>
        <begin position="114"/>
        <end position="246"/>
    </location>
</feature>
<dbReference type="InterPro" id="IPR032054">
    <property type="entry name" value="Cdt1_C"/>
</dbReference>
<reference evidence="5" key="1">
    <citation type="journal article" date="2013" name="Genome Biol.">
        <title>Reference genomes and transcriptomes of Nicotiana sylvestris and Nicotiana tomentosiformis.</title>
        <authorList>
            <person name="Sierro N."/>
            <person name="Battey J.N."/>
            <person name="Ouadi S."/>
            <person name="Bovet L."/>
            <person name="Goepfert S."/>
            <person name="Bakaher N."/>
            <person name="Peitsch M.C."/>
            <person name="Ivanov N.V."/>
        </authorList>
    </citation>
    <scope>NUCLEOTIDE SEQUENCE [LARGE SCALE GENOMIC DNA]</scope>
</reference>
<keyword evidence="5" id="KW-1185">Reference proteome</keyword>
<dbReference type="AlphaFoldDB" id="A0A1U7X7R1"/>
<dbReference type="Proteomes" id="UP000189701">
    <property type="component" value="Unplaced"/>
</dbReference>
<dbReference type="GeneID" id="104231629"/>
<dbReference type="PANTHER" id="PTHR28637:SF9">
    <property type="entry name" value="CDT1-LIKE PROTEIN A, CHLOROPLASTIC"/>
    <property type="match status" value="1"/>
</dbReference>
<dbReference type="GO" id="GO:0003677">
    <property type="term" value="F:DNA binding"/>
    <property type="evidence" value="ECO:0007669"/>
    <property type="project" value="InterPro"/>
</dbReference>
<dbReference type="CDD" id="cd08674">
    <property type="entry name" value="Cdt1_m"/>
    <property type="match status" value="1"/>
</dbReference>
<proteinExistence type="inferred from homology"/>
<dbReference type="InterPro" id="IPR045173">
    <property type="entry name" value="Cdt1"/>
</dbReference>
<sequence>MEFTESSPPHRKSSPANSVSRKKSAGVLAPVLDQWSTKTPEKPINPPFNVQNRSACSLVSLKDVREAAQKLRTPAPTRRELIYDPLFSSDEQKCSSVSESPVAEQKKRVNSVMLPEKYEMLEKFFNSMDSSIRLLHLKGSATTFTNISAKVQNLTDKRFSYSHLAQLKFILPEAIEIQKILKHDELTCCMKPDLYITLNANAIEGSEKWKSNTSSVLLRKVFRSRLLDFFKSHPGGDDIPEETLPGPFSQSKQPVTNSSRPSVSSLTNETPDGAFLLQSVAASHLSGSFRRCFSKQACITGGNAKEEDRAGLVPVSIPLKVESSTKKKTVACAGAPKLCSNQTNMKYSSGGIVSASSPSCHPPATPMIEAKKGENGSMSAPATPLLEPPNRCYMSPDDDPGESPIKLARHSSTRRSLFFDTPVRNANAADQVRESERFSTDDILDILPENLLNSMGEKESKALEQQDPAISQAKRRKQMIACLPRLFDMIYFLFQSIKRSVMTKEELMHRLISKQMELADKREVEEQLILLQKLAPEWIYEKPTSSGVLLLCVNKISNPDTIRSRLAEAKLEKQENSDGTIFYQLSKE</sequence>
<comment type="similarity">
    <text evidence="1">Belongs to the Cdt1 family.</text>
</comment>
<dbReference type="Gene3D" id="1.10.10.1420">
    <property type="entry name" value="DNA replication factor Cdt1, C-terminal WH domain"/>
    <property type="match status" value="1"/>
</dbReference>
<feature type="compositionally biased region" description="Polar residues" evidence="3">
    <location>
        <begin position="248"/>
        <end position="267"/>
    </location>
</feature>
<evidence type="ECO:0000256" key="3">
    <source>
        <dbReference type="SAM" id="MobiDB-lite"/>
    </source>
</evidence>
<dbReference type="SUPFAM" id="SSF46785">
    <property type="entry name" value="Winged helix' DNA-binding domain"/>
    <property type="match status" value="1"/>
</dbReference>
<evidence type="ECO:0000256" key="1">
    <source>
        <dbReference type="ARBA" id="ARBA00008356"/>
    </source>
</evidence>
<feature type="region of interest" description="Disordered" evidence="3">
    <location>
        <begin position="237"/>
        <end position="267"/>
    </location>
</feature>
<evidence type="ECO:0000313" key="5">
    <source>
        <dbReference type="Proteomes" id="UP000189701"/>
    </source>
</evidence>
<gene>
    <name evidence="6" type="primary">LOC104231629</name>
</gene>
<feature type="region of interest" description="Disordered" evidence="3">
    <location>
        <begin position="1"/>
        <end position="25"/>
    </location>
</feature>
<dbReference type="Pfam" id="PF16679">
    <property type="entry name" value="CDT1_C"/>
    <property type="match status" value="1"/>
</dbReference>
<dbReference type="KEGG" id="nsy:104231629"/>
<dbReference type="OrthoDB" id="341730at2759"/>
<name>A0A1U7X7R1_NICSY</name>
<dbReference type="InterPro" id="IPR036390">
    <property type="entry name" value="WH_DNA-bd_sf"/>
</dbReference>
<dbReference type="GO" id="GO:0030174">
    <property type="term" value="P:regulation of DNA-templated DNA replication initiation"/>
    <property type="evidence" value="ECO:0007669"/>
    <property type="project" value="InterPro"/>
</dbReference>
<keyword evidence="2" id="KW-0131">Cell cycle</keyword>
<dbReference type="Pfam" id="PF08839">
    <property type="entry name" value="CDT1"/>
    <property type="match status" value="1"/>
</dbReference>
<protein>
    <submittedName>
        <fullName evidence="6">CDT1-like protein a, chloroplastic</fullName>
    </submittedName>
</protein>
<dbReference type="InterPro" id="IPR014939">
    <property type="entry name" value="CDT1_Gemini-bd-like"/>
</dbReference>
<feature type="region of interest" description="Disordered" evidence="3">
    <location>
        <begin position="30"/>
        <end position="49"/>
    </location>
</feature>
<dbReference type="GO" id="GO:0005634">
    <property type="term" value="C:nucleus"/>
    <property type="evidence" value="ECO:0007669"/>
    <property type="project" value="TreeGrafter"/>
</dbReference>
<dbReference type="FunFam" id="1.10.10.1420:FF:000003">
    <property type="entry name" value="CDT1-like protein a chloroplastic"/>
    <property type="match status" value="1"/>
</dbReference>
<evidence type="ECO:0000313" key="6">
    <source>
        <dbReference type="RefSeq" id="XP_009782954.1"/>
    </source>
</evidence>
<reference evidence="6" key="2">
    <citation type="submission" date="2025-08" db="UniProtKB">
        <authorList>
            <consortium name="RefSeq"/>
        </authorList>
    </citation>
    <scope>IDENTIFICATION</scope>
    <source>
        <tissue evidence="6">Leaf</tissue>
    </source>
</reference>
<feature type="region of interest" description="Disordered" evidence="3">
    <location>
        <begin position="374"/>
        <end position="406"/>
    </location>
</feature>
<evidence type="ECO:0000259" key="4">
    <source>
        <dbReference type="SMART" id="SM01075"/>
    </source>
</evidence>